<keyword evidence="2" id="KW-1185">Reference proteome</keyword>
<dbReference type="Gene3D" id="3.40.50.1110">
    <property type="entry name" value="SGNH hydrolase"/>
    <property type="match status" value="1"/>
</dbReference>
<reference evidence="2" key="1">
    <citation type="journal article" date="2019" name="Int. J. Syst. Evol. Microbiol.">
        <title>The Global Catalogue of Microorganisms (GCM) 10K type strain sequencing project: providing services to taxonomists for standard genome sequencing and annotation.</title>
        <authorList>
            <consortium name="The Broad Institute Genomics Platform"/>
            <consortium name="The Broad Institute Genome Sequencing Center for Infectious Disease"/>
            <person name="Wu L."/>
            <person name="Ma J."/>
        </authorList>
    </citation>
    <scope>NUCLEOTIDE SEQUENCE [LARGE SCALE GENOMIC DNA]</scope>
    <source>
        <strain evidence="2">CGMCC 1.15394</strain>
    </source>
</reference>
<dbReference type="SUPFAM" id="SSF52266">
    <property type="entry name" value="SGNH hydrolase"/>
    <property type="match status" value="1"/>
</dbReference>
<evidence type="ECO:0000313" key="1">
    <source>
        <dbReference type="EMBL" id="GGF06919.1"/>
    </source>
</evidence>
<evidence type="ECO:0000313" key="2">
    <source>
        <dbReference type="Proteomes" id="UP000638462"/>
    </source>
</evidence>
<dbReference type="InterPro" id="IPR036514">
    <property type="entry name" value="SGNH_hydro_sf"/>
</dbReference>
<evidence type="ECO:0008006" key="3">
    <source>
        <dbReference type="Google" id="ProtNLM"/>
    </source>
</evidence>
<name>A0ABQ1U0E1_9GAMM</name>
<dbReference type="RefSeq" id="WP_188730610.1">
    <property type="nucleotide sequence ID" value="NZ_BMIT01000017.1"/>
</dbReference>
<proteinExistence type="predicted"/>
<organism evidence="1 2">
    <name type="scientific">Pseudoalteromonas gelatinilytica</name>
    <dbReference type="NCBI Taxonomy" id="1703256"/>
    <lineage>
        <taxon>Bacteria</taxon>
        <taxon>Pseudomonadati</taxon>
        <taxon>Pseudomonadota</taxon>
        <taxon>Gammaproteobacteria</taxon>
        <taxon>Alteromonadales</taxon>
        <taxon>Pseudoalteromonadaceae</taxon>
        <taxon>Pseudoalteromonas</taxon>
    </lineage>
</organism>
<dbReference type="Proteomes" id="UP000638462">
    <property type="component" value="Unassembled WGS sequence"/>
</dbReference>
<protein>
    <recommendedName>
        <fullName evidence="3">Sialate O-acetylesterase domain-containing protein</fullName>
    </recommendedName>
</protein>
<accession>A0ABQ1U0E1</accession>
<gene>
    <name evidence="1" type="ORF">GCM10008027_34800</name>
</gene>
<dbReference type="EMBL" id="BMIT01000017">
    <property type="protein sequence ID" value="GGF06919.1"/>
    <property type="molecule type" value="Genomic_DNA"/>
</dbReference>
<comment type="caution">
    <text evidence="1">The sequence shown here is derived from an EMBL/GenBank/DDBJ whole genome shotgun (WGS) entry which is preliminary data.</text>
</comment>
<sequence>MASFFELVETLQGQIDLLSQLLTGDETTTVEINGESRASIQKSISDNFTALQAMVQGRLSYETKSAMDAAGAPPASELAEVWDDPTANNNGLYGFKGGVWVKSNLDTLVQFSANIDSGDAGVIKKLADSYMKDSRRRVPLSPSDLDNNIVHAVVSDGVILGYYDSKGKFHSDHEHDEIKSLEKTMDVLKYQAPLNEQDIVHAIVSDGVILGYYDSKGKFHSDHDHDEFNLINILITGLQEEIDKLKATTKGTNVGYLAHEQDVNGEKQIFVHDTEKYRKLTLTGANWLAPLIHSYNVIRCLSDYSTGDLQPHTLLPSGKIIAEDSVIYQQLVTGQSLSLGSRGYILNPDGEYVFSAPNGIGDLFTNECPDDLKEHCLMLNNGIRHAGTYFVPTKELPNGVLGETVCSSYMISLAYGLQNESNGMLPRLVSAISGIGGVPYDSLKKGTSAYSGALARTNEIAAAAQAKGWKHVVNQIRIIHGESQGVTTEAEYAAILREWVSDYQADISAITNQPNPPVGVLCQMNTQGTANREVPLAQLKAANDNDDIILLGPKYQHPYWDSAHMLAEGYVKTGELEAKAMGFWLAKKKWEPLKPVSCYLNGNVVVIEFNNELTGDLDNIPGPIGNLEFDIEHIKETDDYGFVCTDGTVIVTDVRVGLNGTSVEITFDAPPAPGSKITYALQEGFAQTSNGPRGNLRDNDTRTVSRFDEKYVYNWCVAFSTLIN</sequence>